<feature type="domain" description="AB hydrolase-1" evidence="1">
    <location>
        <begin position="16"/>
        <end position="115"/>
    </location>
</feature>
<protein>
    <submittedName>
        <fullName evidence="2">Pimeloyl-ACP methyl ester carboxylesterase</fullName>
    </submittedName>
</protein>
<accession>A0A1H4EXW0</accession>
<organism evidence="2 3">
    <name type="scientific">Thalassobacillus cyri</name>
    <dbReference type="NCBI Taxonomy" id="571932"/>
    <lineage>
        <taxon>Bacteria</taxon>
        <taxon>Bacillati</taxon>
        <taxon>Bacillota</taxon>
        <taxon>Bacilli</taxon>
        <taxon>Bacillales</taxon>
        <taxon>Bacillaceae</taxon>
        <taxon>Thalassobacillus</taxon>
    </lineage>
</organism>
<proteinExistence type="predicted"/>
<keyword evidence="3" id="KW-1185">Reference proteome</keyword>
<dbReference type="GO" id="GO:0016020">
    <property type="term" value="C:membrane"/>
    <property type="evidence" value="ECO:0007669"/>
    <property type="project" value="TreeGrafter"/>
</dbReference>
<evidence type="ECO:0000259" key="1">
    <source>
        <dbReference type="Pfam" id="PF00561"/>
    </source>
</evidence>
<dbReference type="PANTHER" id="PTHR43798:SF33">
    <property type="entry name" value="HYDROLASE, PUTATIVE (AFU_ORTHOLOGUE AFUA_2G14860)-RELATED"/>
    <property type="match status" value="1"/>
</dbReference>
<reference evidence="2 3" key="1">
    <citation type="submission" date="2016-10" db="EMBL/GenBank/DDBJ databases">
        <authorList>
            <person name="de Groot N.N."/>
        </authorList>
    </citation>
    <scope>NUCLEOTIDE SEQUENCE [LARGE SCALE GENOMIC DNA]</scope>
    <source>
        <strain evidence="2 3">CCM7597</strain>
    </source>
</reference>
<dbReference type="SUPFAM" id="SSF53474">
    <property type="entry name" value="alpha/beta-Hydrolases"/>
    <property type="match status" value="1"/>
</dbReference>
<dbReference type="InterPro" id="IPR029058">
    <property type="entry name" value="AB_hydrolase_fold"/>
</dbReference>
<evidence type="ECO:0000313" key="3">
    <source>
        <dbReference type="Proteomes" id="UP000198584"/>
    </source>
</evidence>
<dbReference type="PANTHER" id="PTHR43798">
    <property type="entry name" value="MONOACYLGLYCEROL LIPASE"/>
    <property type="match status" value="1"/>
</dbReference>
<name>A0A1H4EXW0_9BACI</name>
<dbReference type="RefSeq" id="WP_176791521.1">
    <property type="nucleotide sequence ID" value="NZ_FNQR01000010.1"/>
</dbReference>
<evidence type="ECO:0000313" key="2">
    <source>
        <dbReference type="EMBL" id="SEA89826.1"/>
    </source>
</evidence>
<dbReference type="Proteomes" id="UP000198584">
    <property type="component" value="Unassembled WGS sequence"/>
</dbReference>
<gene>
    <name evidence="2" type="ORF">SAMN05421743_11018</name>
</gene>
<dbReference type="EMBL" id="FNQR01000010">
    <property type="protein sequence ID" value="SEA89826.1"/>
    <property type="molecule type" value="Genomic_DNA"/>
</dbReference>
<dbReference type="InterPro" id="IPR000073">
    <property type="entry name" value="AB_hydrolase_1"/>
</dbReference>
<dbReference type="Gene3D" id="3.40.50.1820">
    <property type="entry name" value="alpha/beta hydrolase"/>
    <property type="match status" value="1"/>
</dbReference>
<dbReference type="AlphaFoldDB" id="A0A1H4EXW0"/>
<dbReference type="InterPro" id="IPR050266">
    <property type="entry name" value="AB_hydrolase_sf"/>
</dbReference>
<dbReference type="STRING" id="571932.SAMN05421743_11018"/>
<dbReference type="Pfam" id="PF00561">
    <property type="entry name" value="Abhydrolase_1"/>
    <property type="match status" value="1"/>
</dbReference>
<sequence length="268" mass="30550">MLDYVLKTNDSTSEYVVFVHGIGGNSTIFYKQIKAFRKHFNVLSIHLPGHGDSPSTTSYPEKMSFQTVNEEIIALLNYLKIPKAHFVGISLGSMVIQSLISHFPERVRSTVLGGSIVRLNAMAKVLLIFGEALKNFMPYHALYKLFARILMPRSNHKSGREAFVREAKKMKRKDFLTWYKVARHPKMTLKNIHKAAKVPKLFISGTQDHLCIKDVRKTVQKVTHAQLAEIADCGHVCNIEQADKFNELAINFINQYRHKKKIQNSIAL</sequence>